<proteinExistence type="predicted"/>
<dbReference type="Proteomes" id="UP000215086">
    <property type="component" value="Chromosome"/>
</dbReference>
<gene>
    <name evidence="1" type="ORF">THTE_4324</name>
</gene>
<dbReference type="AlphaFoldDB" id="A0A286RLS2"/>
<accession>A0A286RLS2</accession>
<sequence length="44" mass="5065">MLTIRYSPFAIRPFIRFNPNLVLFVLASSEWRMASGESGQSVFQ</sequence>
<keyword evidence="2" id="KW-1185">Reference proteome</keyword>
<reference evidence="1 2" key="1">
    <citation type="journal article" name="Front. Microbiol.">
        <title>Sugar Metabolism of the First Thermophilic Planctomycete Thermogutta terrifontis: Comparative Genomic and Transcriptomic Approaches.</title>
        <authorList>
            <person name="Elcheninov A.G."/>
            <person name="Menzel P."/>
            <person name="Gudbergsdottir S.R."/>
            <person name="Slesarev A.I."/>
            <person name="Kadnikov V.V."/>
            <person name="Krogh A."/>
            <person name="Bonch-Osmolovskaya E.A."/>
            <person name="Peng X."/>
            <person name="Kublanov I.V."/>
        </authorList>
    </citation>
    <scope>NUCLEOTIDE SEQUENCE [LARGE SCALE GENOMIC DNA]</scope>
    <source>
        <strain evidence="1 2">R1</strain>
    </source>
</reference>
<name>A0A286RLS2_9BACT</name>
<evidence type="ECO:0000313" key="2">
    <source>
        <dbReference type="Proteomes" id="UP000215086"/>
    </source>
</evidence>
<dbReference type="KEGG" id="ttf:THTE_4324"/>
<evidence type="ECO:0000313" key="1">
    <source>
        <dbReference type="EMBL" id="ASV76925.1"/>
    </source>
</evidence>
<protein>
    <submittedName>
        <fullName evidence="1">Uncharacterized protein</fullName>
    </submittedName>
</protein>
<organism evidence="1 2">
    <name type="scientific">Thermogutta terrifontis</name>
    <dbReference type="NCBI Taxonomy" id="1331910"/>
    <lineage>
        <taxon>Bacteria</taxon>
        <taxon>Pseudomonadati</taxon>
        <taxon>Planctomycetota</taxon>
        <taxon>Planctomycetia</taxon>
        <taxon>Pirellulales</taxon>
        <taxon>Thermoguttaceae</taxon>
        <taxon>Thermogutta</taxon>
    </lineage>
</organism>
<dbReference type="EMBL" id="CP018477">
    <property type="protein sequence ID" value="ASV76925.1"/>
    <property type="molecule type" value="Genomic_DNA"/>
</dbReference>